<keyword evidence="2" id="KW-1185">Reference proteome</keyword>
<name>Q0RFS4_FRAAA</name>
<dbReference type="STRING" id="326424.FRAAL5027"/>
<protein>
    <submittedName>
        <fullName evidence="1">Uncharacterized protein</fullName>
    </submittedName>
</protein>
<accession>Q0RFS4</accession>
<reference evidence="1 2" key="1">
    <citation type="journal article" date="2007" name="Genome Res.">
        <title>Genome characteristics of facultatively symbiotic Frankia sp. strains reflect host range and host plant biogeography.</title>
        <authorList>
            <person name="Normand P."/>
            <person name="Lapierre P."/>
            <person name="Tisa L.S."/>
            <person name="Gogarten J.P."/>
            <person name="Alloisio N."/>
            <person name="Bagnarol E."/>
            <person name="Bassi C.A."/>
            <person name="Berry A.M."/>
            <person name="Bickhart D.M."/>
            <person name="Choisne N."/>
            <person name="Couloux A."/>
            <person name="Cournoyer B."/>
            <person name="Cruveiller S."/>
            <person name="Daubin V."/>
            <person name="Demange N."/>
            <person name="Francino M.P."/>
            <person name="Goltsman E."/>
            <person name="Huang Y."/>
            <person name="Kopp O.R."/>
            <person name="Labarre L."/>
            <person name="Lapidus A."/>
            <person name="Lavire C."/>
            <person name="Marechal J."/>
            <person name="Martinez M."/>
            <person name="Mastronunzio J.E."/>
            <person name="Mullin B.C."/>
            <person name="Niemann J."/>
            <person name="Pujic P."/>
            <person name="Rawnsley T."/>
            <person name="Rouy Z."/>
            <person name="Schenowitz C."/>
            <person name="Sellstedt A."/>
            <person name="Tavares F."/>
            <person name="Tomkins J.P."/>
            <person name="Vallenet D."/>
            <person name="Valverde C."/>
            <person name="Wall L.G."/>
            <person name="Wang Y."/>
            <person name="Medigue C."/>
            <person name="Benson D.R."/>
        </authorList>
    </citation>
    <scope>NUCLEOTIDE SEQUENCE [LARGE SCALE GENOMIC DNA]</scope>
    <source>
        <strain evidence="2">DSM 45986 / CECT 9034 / ACN14a</strain>
    </source>
</reference>
<sequence length="126" mass="13268">MTPLPVDLDAPFGAGLNAQRPATEQSFELPDSPLKPLDLLLPNFLTVFPAAAMTVAHPPLVRLGDVALVLGEVRTTGDLGPIETHPARFSGPGRPPAQPDLDQLIASTLAHVATALIVVRDDRGKL</sequence>
<dbReference type="EMBL" id="CT573213">
    <property type="protein sequence ID" value="CAJ63667.1"/>
    <property type="molecule type" value="Genomic_DNA"/>
</dbReference>
<dbReference type="HOGENOM" id="CLU_1978249_0_0_11"/>
<dbReference type="KEGG" id="fal:FRAAL5027"/>
<evidence type="ECO:0000313" key="1">
    <source>
        <dbReference type="EMBL" id="CAJ63667.1"/>
    </source>
</evidence>
<dbReference type="RefSeq" id="WP_011606138.1">
    <property type="nucleotide sequence ID" value="NC_008278.1"/>
</dbReference>
<organism evidence="1 2">
    <name type="scientific">Frankia alni (strain DSM 45986 / CECT 9034 / ACN14a)</name>
    <dbReference type="NCBI Taxonomy" id="326424"/>
    <lineage>
        <taxon>Bacteria</taxon>
        <taxon>Bacillati</taxon>
        <taxon>Actinomycetota</taxon>
        <taxon>Actinomycetes</taxon>
        <taxon>Frankiales</taxon>
        <taxon>Frankiaceae</taxon>
        <taxon>Frankia</taxon>
    </lineage>
</organism>
<evidence type="ECO:0000313" key="2">
    <source>
        <dbReference type="Proteomes" id="UP000000657"/>
    </source>
</evidence>
<proteinExistence type="predicted"/>
<dbReference type="Proteomes" id="UP000000657">
    <property type="component" value="Chromosome"/>
</dbReference>
<dbReference type="OrthoDB" id="9901844at2"/>
<dbReference type="AlphaFoldDB" id="Q0RFS4"/>
<gene>
    <name evidence="1" type="ordered locus">FRAAL5027</name>
</gene>